<feature type="compositionally biased region" description="Low complexity" evidence="1">
    <location>
        <begin position="15"/>
        <end position="30"/>
    </location>
</feature>
<dbReference type="Proteomes" id="UP001482620">
    <property type="component" value="Unassembled WGS sequence"/>
</dbReference>
<evidence type="ECO:0000313" key="3">
    <source>
        <dbReference type="Proteomes" id="UP001482620"/>
    </source>
</evidence>
<accession>A0ABV0TK65</accession>
<proteinExistence type="predicted"/>
<reference evidence="2 3" key="1">
    <citation type="submission" date="2021-06" db="EMBL/GenBank/DDBJ databases">
        <authorList>
            <person name="Palmer J.M."/>
        </authorList>
    </citation>
    <scope>NUCLEOTIDE SEQUENCE [LARGE SCALE GENOMIC DNA]</scope>
    <source>
        <strain evidence="3">if_2019</strain>
        <tissue evidence="2">Muscle</tissue>
    </source>
</reference>
<feature type="region of interest" description="Disordered" evidence="1">
    <location>
        <begin position="15"/>
        <end position="47"/>
    </location>
</feature>
<keyword evidence="3" id="KW-1185">Reference proteome</keyword>
<dbReference type="EMBL" id="JAHRIQ010036825">
    <property type="protein sequence ID" value="MEQ2233284.1"/>
    <property type="molecule type" value="Genomic_DNA"/>
</dbReference>
<evidence type="ECO:0000256" key="1">
    <source>
        <dbReference type="SAM" id="MobiDB-lite"/>
    </source>
</evidence>
<organism evidence="2 3">
    <name type="scientific">Ilyodon furcidens</name>
    <name type="common">goldbreast splitfin</name>
    <dbReference type="NCBI Taxonomy" id="33524"/>
    <lineage>
        <taxon>Eukaryota</taxon>
        <taxon>Metazoa</taxon>
        <taxon>Chordata</taxon>
        <taxon>Craniata</taxon>
        <taxon>Vertebrata</taxon>
        <taxon>Euteleostomi</taxon>
        <taxon>Actinopterygii</taxon>
        <taxon>Neopterygii</taxon>
        <taxon>Teleostei</taxon>
        <taxon>Neoteleostei</taxon>
        <taxon>Acanthomorphata</taxon>
        <taxon>Ovalentaria</taxon>
        <taxon>Atherinomorphae</taxon>
        <taxon>Cyprinodontiformes</taxon>
        <taxon>Goodeidae</taxon>
        <taxon>Ilyodon</taxon>
    </lineage>
</organism>
<evidence type="ECO:0000313" key="2">
    <source>
        <dbReference type="EMBL" id="MEQ2233284.1"/>
    </source>
</evidence>
<gene>
    <name evidence="2" type="ORF">ILYODFUR_020220</name>
</gene>
<feature type="compositionally biased region" description="Polar residues" evidence="1">
    <location>
        <begin position="33"/>
        <end position="47"/>
    </location>
</feature>
<name>A0ABV0TK65_9TELE</name>
<protein>
    <submittedName>
        <fullName evidence="2">Uncharacterized protein</fullName>
    </submittedName>
</protein>
<feature type="region of interest" description="Disordered" evidence="1">
    <location>
        <begin position="72"/>
        <end position="100"/>
    </location>
</feature>
<comment type="caution">
    <text evidence="2">The sequence shown here is derived from an EMBL/GenBank/DDBJ whole genome shotgun (WGS) entry which is preliminary data.</text>
</comment>
<sequence>MKPVLERFSLPFSTTTTSSVSAGVASSGATPQAEGSSPSNSWFTSPWMSERRRSPSLLETLNLLLMVVVAGETSRGSSSPGAGRRGRMKNSFKMPSGALL</sequence>